<organism evidence="1 2">
    <name type="scientific">Dallia pectoralis</name>
    <name type="common">Alaska blackfish</name>
    <dbReference type="NCBI Taxonomy" id="75939"/>
    <lineage>
        <taxon>Eukaryota</taxon>
        <taxon>Metazoa</taxon>
        <taxon>Chordata</taxon>
        <taxon>Craniata</taxon>
        <taxon>Vertebrata</taxon>
        <taxon>Euteleostomi</taxon>
        <taxon>Actinopterygii</taxon>
        <taxon>Neopterygii</taxon>
        <taxon>Teleostei</taxon>
        <taxon>Protacanthopterygii</taxon>
        <taxon>Esociformes</taxon>
        <taxon>Umbridae</taxon>
        <taxon>Dallia</taxon>
    </lineage>
</organism>
<dbReference type="Proteomes" id="UP001157502">
    <property type="component" value="Chromosome 17"/>
</dbReference>
<protein>
    <submittedName>
        <fullName evidence="1">Uncharacterized protein</fullName>
    </submittedName>
</protein>
<comment type="caution">
    <text evidence="1">The sequence shown here is derived from an EMBL/GenBank/DDBJ whole genome shotgun (WGS) entry which is preliminary data.</text>
</comment>
<keyword evidence="2" id="KW-1185">Reference proteome</keyword>
<gene>
    <name evidence="1" type="ORF">DPEC_G00208030</name>
</gene>
<evidence type="ECO:0000313" key="1">
    <source>
        <dbReference type="EMBL" id="KAJ7998742.1"/>
    </source>
</evidence>
<dbReference type="EMBL" id="CM055744">
    <property type="protein sequence ID" value="KAJ7998742.1"/>
    <property type="molecule type" value="Genomic_DNA"/>
</dbReference>
<accession>A0ACC2G523</accession>
<sequence>MAQGDQVTKHKTVLKGPTKEEKALLESMGWMNGEDDAMLNVIRYTEARSALPWDQKSRQEKITHYIYRCFFIFIILSVFLPIFMLSGVSVVGVKTFLVSTWHEITSFFLEFATYLFAQDGGEEMIEL</sequence>
<reference evidence="1" key="1">
    <citation type="submission" date="2021-05" db="EMBL/GenBank/DDBJ databases">
        <authorList>
            <person name="Pan Q."/>
            <person name="Jouanno E."/>
            <person name="Zahm M."/>
            <person name="Klopp C."/>
            <person name="Cabau C."/>
            <person name="Louis A."/>
            <person name="Berthelot C."/>
            <person name="Parey E."/>
            <person name="Roest Crollius H."/>
            <person name="Montfort J."/>
            <person name="Robinson-Rechavi M."/>
            <person name="Bouchez O."/>
            <person name="Lampietro C."/>
            <person name="Lopez Roques C."/>
            <person name="Donnadieu C."/>
            <person name="Postlethwait J."/>
            <person name="Bobe J."/>
            <person name="Dillon D."/>
            <person name="Chandos A."/>
            <person name="von Hippel F."/>
            <person name="Guiguen Y."/>
        </authorList>
    </citation>
    <scope>NUCLEOTIDE SEQUENCE</scope>
    <source>
        <strain evidence="1">YG-Jan2019</strain>
    </source>
</reference>
<name>A0ACC2G523_DALPE</name>
<proteinExistence type="predicted"/>
<evidence type="ECO:0000313" key="2">
    <source>
        <dbReference type="Proteomes" id="UP001157502"/>
    </source>
</evidence>